<gene>
    <name evidence="7" type="ORF">BDP27DRAFT_1424001</name>
</gene>
<evidence type="ECO:0000313" key="7">
    <source>
        <dbReference type="EMBL" id="KAF9066350.1"/>
    </source>
</evidence>
<organism evidence="7 8">
    <name type="scientific">Rhodocollybia butyracea</name>
    <dbReference type="NCBI Taxonomy" id="206335"/>
    <lineage>
        <taxon>Eukaryota</taxon>
        <taxon>Fungi</taxon>
        <taxon>Dikarya</taxon>
        <taxon>Basidiomycota</taxon>
        <taxon>Agaricomycotina</taxon>
        <taxon>Agaricomycetes</taxon>
        <taxon>Agaricomycetidae</taxon>
        <taxon>Agaricales</taxon>
        <taxon>Marasmiineae</taxon>
        <taxon>Omphalotaceae</taxon>
        <taxon>Rhodocollybia</taxon>
    </lineage>
</organism>
<reference evidence="7" key="1">
    <citation type="submission" date="2020-11" db="EMBL/GenBank/DDBJ databases">
        <authorList>
            <consortium name="DOE Joint Genome Institute"/>
            <person name="Ahrendt S."/>
            <person name="Riley R."/>
            <person name="Andreopoulos W."/>
            <person name="Labutti K."/>
            <person name="Pangilinan J."/>
            <person name="Ruiz-Duenas F.J."/>
            <person name="Barrasa J.M."/>
            <person name="Sanchez-Garcia M."/>
            <person name="Camarero S."/>
            <person name="Miyauchi S."/>
            <person name="Serrano A."/>
            <person name="Linde D."/>
            <person name="Babiker R."/>
            <person name="Drula E."/>
            <person name="Ayuso-Fernandez I."/>
            <person name="Pacheco R."/>
            <person name="Padilla G."/>
            <person name="Ferreira P."/>
            <person name="Barriuso J."/>
            <person name="Kellner H."/>
            <person name="Castanera R."/>
            <person name="Alfaro M."/>
            <person name="Ramirez L."/>
            <person name="Pisabarro A.G."/>
            <person name="Kuo A."/>
            <person name="Tritt A."/>
            <person name="Lipzen A."/>
            <person name="He G."/>
            <person name="Yan M."/>
            <person name="Ng V."/>
            <person name="Cullen D."/>
            <person name="Martin F."/>
            <person name="Rosso M.-N."/>
            <person name="Henrissat B."/>
            <person name="Hibbett D."/>
            <person name="Martinez A.T."/>
            <person name="Grigoriev I.V."/>
        </authorList>
    </citation>
    <scope>NUCLEOTIDE SEQUENCE</scope>
    <source>
        <strain evidence="7">AH 40177</strain>
    </source>
</reference>
<keyword evidence="8" id="KW-1185">Reference proteome</keyword>
<dbReference type="EMBL" id="JADNRY010000089">
    <property type="protein sequence ID" value="KAF9066350.1"/>
    <property type="molecule type" value="Genomic_DNA"/>
</dbReference>
<evidence type="ECO:0000256" key="6">
    <source>
        <dbReference type="SAM" id="MobiDB-lite"/>
    </source>
</evidence>
<name>A0A9P5PQX1_9AGAR</name>
<feature type="region of interest" description="Disordered" evidence="6">
    <location>
        <begin position="633"/>
        <end position="655"/>
    </location>
</feature>
<keyword evidence="2" id="KW-0812">Transmembrane</keyword>
<proteinExistence type="predicted"/>
<sequence length="715" mass="79055">MAATSDTFNASSGGDVIFRSSDGVLFFVHKDALGYCSGGFPDGDAITVDPEPVPLTESSSVLEILFQFVYPRKQPALDDMKFSLFLAVAEAAEKYEVYFAMNICQLRMNLSNLWFCWKHNYPYLIAAASPLLIGKPLTEIARVLPPHLFVPWKNSGNAGFLGAQTRVEAGESLSSDKNWDSLDPEDEAELTRQVFVSLYAQALDITLQQALEAEREANWWADVERSRWKAFSHLVETLPLRLCDVLRIAKEDIEIANSCDLSLCLLPCFLIFEINRKSLRIHGCVYQASAHPYPRFRLSALCTLKKHQLLHIRDERAQTLGSLVLLRPDVQKVFGMKPESTELIATIQRVLSAVDRSAEESTTTESSFSSLTQLSSLSRITTRASSQNTLHSLNLTRPSRLTQGTIRDFVAEAQDVVRGFVIDWCVKPLMGVLDTVKASRAGEGEGWLVTKEGSLERMALALASDHLRYSPTQLTELSDRVRLGDLTPVLKLYEEDIKSPVRNALGGTLLRTVFIQVQKAKVDLDQALSGIDRLMKSQELTFAFVGLFSCTSNRLRRWRLHATTAFSQSARGVLALRRVERVLVLDGKEKQEDGAKGKGAEFGQVGETGHPSALTTGLLILSLTQLRTYAEKYLPSSGSPSSPPPANIPGSSTLYSTSTSAPLSSTAYSASSFRDAFLEDLTDLQDPELGVDQKRAVVERMWRCWSSPLGLGTSV</sequence>
<dbReference type="AlphaFoldDB" id="A0A9P5PQX1"/>
<evidence type="ECO:0000313" key="8">
    <source>
        <dbReference type="Proteomes" id="UP000772434"/>
    </source>
</evidence>
<keyword evidence="3" id="KW-1133">Transmembrane helix</keyword>
<dbReference type="Proteomes" id="UP000772434">
    <property type="component" value="Unassembled WGS sequence"/>
</dbReference>
<protein>
    <submittedName>
        <fullName evidence="7">ATP synthase regulation protein NCA2-domain-containing protein</fullName>
    </submittedName>
</protein>
<evidence type="ECO:0000256" key="1">
    <source>
        <dbReference type="ARBA" id="ARBA00004225"/>
    </source>
</evidence>
<comment type="subcellular location">
    <subcellularLocation>
        <location evidence="1">Mitochondrion membrane</location>
        <topology evidence="1">Multi-pass membrane protein</topology>
    </subcellularLocation>
</comment>
<dbReference type="PANTHER" id="PTHR28234">
    <property type="entry name" value="NUCLEAR CONTROL OF ATPASE PROTEIN 2"/>
    <property type="match status" value="1"/>
</dbReference>
<dbReference type="Pfam" id="PF08637">
    <property type="entry name" value="NCA2"/>
    <property type="match status" value="2"/>
</dbReference>
<accession>A0A9P5PQX1</accession>
<comment type="caution">
    <text evidence="7">The sequence shown here is derived from an EMBL/GenBank/DDBJ whole genome shotgun (WGS) entry which is preliminary data.</text>
</comment>
<keyword evidence="5" id="KW-0472">Membrane</keyword>
<evidence type="ECO:0000256" key="3">
    <source>
        <dbReference type="ARBA" id="ARBA00022989"/>
    </source>
</evidence>
<evidence type="ECO:0000256" key="4">
    <source>
        <dbReference type="ARBA" id="ARBA00023128"/>
    </source>
</evidence>
<evidence type="ECO:0000256" key="5">
    <source>
        <dbReference type="ARBA" id="ARBA00023136"/>
    </source>
</evidence>
<evidence type="ECO:0000256" key="2">
    <source>
        <dbReference type="ARBA" id="ARBA00022692"/>
    </source>
</evidence>
<dbReference type="GO" id="GO:0005741">
    <property type="term" value="C:mitochondrial outer membrane"/>
    <property type="evidence" value="ECO:0007669"/>
    <property type="project" value="TreeGrafter"/>
</dbReference>
<keyword evidence="4" id="KW-0496">Mitochondrion</keyword>
<dbReference type="OrthoDB" id="3184970at2759"/>
<dbReference type="PANTHER" id="PTHR28234:SF1">
    <property type="entry name" value="NUCLEAR CONTROL OF ATPASE PROTEIN 2"/>
    <property type="match status" value="1"/>
</dbReference>
<dbReference type="InterPro" id="IPR013946">
    <property type="entry name" value="NCA2-like"/>
</dbReference>